<sequence>MDFQTAVKTCFNKYADFNGRASRSEYWWFVLAEVIVLIVASLIHQYVYGIAALAFLLPALAVGARRLHDIGKSGWLQLLMIIPIVNLVLIYFYVQPSQPASNNYGEAPVVSA</sequence>
<evidence type="ECO:0000313" key="5">
    <source>
        <dbReference type="Proteomes" id="UP000524450"/>
    </source>
</evidence>
<evidence type="ECO:0000313" key="3">
    <source>
        <dbReference type="EMBL" id="RUR71642.1"/>
    </source>
</evidence>
<organism evidence="3 4">
    <name type="scientific">Variovorax guangxiensis</name>
    <dbReference type="NCBI Taxonomy" id="1775474"/>
    <lineage>
        <taxon>Bacteria</taxon>
        <taxon>Pseudomonadati</taxon>
        <taxon>Pseudomonadota</taxon>
        <taxon>Betaproteobacteria</taxon>
        <taxon>Burkholderiales</taxon>
        <taxon>Comamonadaceae</taxon>
        <taxon>Variovorax</taxon>
    </lineage>
</organism>
<feature type="transmembrane region" description="Helical" evidence="1">
    <location>
        <begin position="49"/>
        <end position="67"/>
    </location>
</feature>
<reference evidence="2 5" key="2">
    <citation type="submission" date="2020-08" db="EMBL/GenBank/DDBJ databases">
        <title>Genomic Encyclopedia of Type Strains, Phase IV (KMG-V): Genome sequencing to study the core and pangenomes of soil and plant-associated prokaryotes.</title>
        <authorList>
            <person name="Whitman W."/>
        </authorList>
    </citation>
    <scope>NUCLEOTIDE SEQUENCE [LARGE SCALE GENOMIC DNA]</scope>
    <source>
        <strain evidence="2 5">34/80</strain>
    </source>
</reference>
<keyword evidence="1" id="KW-0812">Transmembrane</keyword>
<dbReference type="OrthoDB" id="9812349at2"/>
<evidence type="ECO:0000313" key="4">
    <source>
        <dbReference type="Proteomes" id="UP000281118"/>
    </source>
</evidence>
<protein>
    <submittedName>
        <fullName evidence="3">DUF805 domain-containing protein</fullName>
    </submittedName>
</protein>
<feature type="transmembrane region" description="Helical" evidence="1">
    <location>
        <begin position="74"/>
        <end position="94"/>
    </location>
</feature>
<dbReference type="Pfam" id="PF05656">
    <property type="entry name" value="DUF805"/>
    <property type="match status" value="1"/>
</dbReference>
<evidence type="ECO:0000313" key="2">
    <source>
        <dbReference type="EMBL" id="MBB4219723.1"/>
    </source>
</evidence>
<gene>
    <name evidence="3" type="ORF">EJP67_31805</name>
    <name evidence="2" type="ORF">GGD71_000470</name>
</gene>
<evidence type="ECO:0000256" key="1">
    <source>
        <dbReference type="SAM" id="Phobius"/>
    </source>
</evidence>
<dbReference type="Proteomes" id="UP000524450">
    <property type="component" value="Unassembled WGS sequence"/>
</dbReference>
<accession>A0A3S0XEP8</accession>
<comment type="caution">
    <text evidence="3">The sequence shown here is derived from an EMBL/GenBank/DDBJ whole genome shotgun (WGS) entry which is preliminary data.</text>
</comment>
<proteinExistence type="predicted"/>
<dbReference type="AlphaFoldDB" id="A0A3S0XEP8"/>
<dbReference type="EMBL" id="RXFT01000022">
    <property type="protein sequence ID" value="RUR71642.1"/>
    <property type="molecule type" value="Genomic_DNA"/>
</dbReference>
<keyword evidence="1" id="KW-0472">Membrane</keyword>
<dbReference type="PANTHER" id="PTHR34980:SF2">
    <property type="entry name" value="INNER MEMBRANE PROTEIN YHAH-RELATED"/>
    <property type="match status" value="1"/>
</dbReference>
<feature type="transmembrane region" description="Helical" evidence="1">
    <location>
        <begin position="26"/>
        <end position="43"/>
    </location>
</feature>
<dbReference type="EMBL" id="JACIFZ010000001">
    <property type="protein sequence ID" value="MBB4219723.1"/>
    <property type="molecule type" value="Genomic_DNA"/>
</dbReference>
<dbReference type="GO" id="GO:0005886">
    <property type="term" value="C:plasma membrane"/>
    <property type="evidence" value="ECO:0007669"/>
    <property type="project" value="TreeGrafter"/>
</dbReference>
<dbReference type="RefSeq" id="WP_126025705.1">
    <property type="nucleotide sequence ID" value="NZ_JACIFZ010000001.1"/>
</dbReference>
<keyword evidence="1" id="KW-1133">Transmembrane helix</keyword>
<dbReference type="InterPro" id="IPR008523">
    <property type="entry name" value="DUF805"/>
</dbReference>
<reference evidence="3 4" key="1">
    <citation type="submission" date="2018-12" db="EMBL/GenBank/DDBJ databases">
        <title>The genome sequences of Variovorax guangxiensis DSM 27352.</title>
        <authorList>
            <person name="Gao J."/>
            <person name="Sun J."/>
        </authorList>
    </citation>
    <scope>NUCLEOTIDE SEQUENCE [LARGE SCALE GENOMIC DNA]</scope>
    <source>
        <strain evidence="3 4">DSM 27352</strain>
    </source>
</reference>
<dbReference type="Proteomes" id="UP000281118">
    <property type="component" value="Unassembled WGS sequence"/>
</dbReference>
<dbReference type="PANTHER" id="PTHR34980">
    <property type="entry name" value="INNER MEMBRANE PROTEIN-RELATED-RELATED"/>
    <property type="match status" value="1"/>
</dbReference>
<name>A0A3S0XEP8_9BURK</name>